<name>A0A2Z6B2F7_9BACT</name>
<dbReference type="Proteomes" id="UP000269883">
    <property type="component" value="Chromosome"/>
</dbReference>
<dbReference type="InterPro" id="IPR019264">
    <property type="entry name" value="DUF2179"/>
</dbReference>
<dbReference type="EMBL" id="AP017378">
    <property type="protein sequence ID" value="BBD09628.1"/>
    <property type="molecule type" value="Genomic_DNA"/>
</dbReference>
<dbReference type="KEGG" id="dfl:DFE_2902"/>
<proteinExistence type="predicted"/>
<dbReference type="PANTHER" id="PTHR33545">
    <property type="entry name" value="UPF0750 MEMBRANE PROTEIN YITT-RELATED"/>
    <property type="match status" value="1"/>
</dbReference>
<feature type="transmembrane region" description="Helical" evidence="6">
    <location>
        <begin position="80"/>
        <end position="97"/>
    </location>
</feature>
<dbReference type="Pfam" id="PF10035">
    <property type="entry name" value="DUF2179"/>
    <property type="match status" value="1"/>
</dbReference>
<protein>
    <recommendedName>
        <fullName evidence="7">DUF2179 domain-containing protein</fullName>
    </recommendedName>
</protein>
<evidence type="ECO:0000313" key="9">
    <source>
        <dbReference type="Proteomes" id="UP000269883"/>
    </source>
</evidence>
<keyword evidence="4 6" id="KW-1133">Transmembrane helix</keyword>
<organism evidence="8 9">
    <name type="scientific">Desulfovibrio ferrophilus</name>
    <dbReference type="NCBI Taxonomy" id="241368"/>
    <lineage>
        <taxon>Bacteria</taxon>
        <taxon>Pseudomonadati</taxon>
        <taxon>Thermodesulfobacteriota</taxon>
        <taxon>Desulfovibrionia</taxon>
        <taxon>Desulfovibrionales</taxon>
        <taxon>Desulfovibrionaceae</taxon>
        <taxon>Desulfovibrio</taxon>
    </lineage>
</organism>
<keyword evidence="2" id="KW-1003">Cell membrane</keyword>
<evidence type="ECO:0000256" key="4">
    <source>
        <dbReference type="ARBA" id="ARBA00022989"/>
    </source>
</evidence>
<feature type="transmembrane region" description="Helical" evidence="6">
    <location>
        <begin position="150"/>
        <end position="169"/>
    </location>
</feature>
<evidence type="ECO:0000256" key="1">
    <source>
        <dbReference type="ARBA" id="ARBA00004651"/>
    </source>
</evidence>
<feature type="transmembrane region" description="Helical" evidence="6">
    <location>
        <begin position="58"/>
        <end position="74"/>
    </location>
</feature>
<dbReference type="PIRSF" id="PIRSF006483">
    <property type="entry name" value="Membrane_protein_YitT"/>
    <property type="match status" value="1"/>
</dbReference>
<dbReference type="GO" id="GO:0005886">
    <property type="term" value="C:plasma membrane"/>
    <property type="evidence" value="ECO:0007669"/>
    <property type="project" value="UniProtKB-SubCell"/>
</dbReference>
<evidence type="ECO:0000259" key="7">
    <source>
        <dbReference type="Pfam" id="PF10035"/>
    </source>
</evidence>
<evidence type="ECO:0000256" key="6">
    <source>
        <dbReference type="SAM" id="Phobius"/>
    </source>
</evidence>
<dbReference type="Gene3D" id="3.30.70.120">
    <property type="match status" value="1"/>
</dbReference>
<dbReference type="InterPro" id="IPR015867">
    <property type="entry name" value="N-reg_PII/ATP_PRibTrfase_C"/>
</dbReference>
<dbReference type="Pfam" id="PF02588">
    <property type="entry name" value="YitT_membrane"/>
    <property type="match status" value="1"/>
</dbReference>
<gene>
    <name evidence="8" type="ORF">DFE_2902</name>
</gene>
<dbReference type="RefSeq" id="WP_126380659.1">
    <property type="nucleotide sequence ID" value="NZ_AP017378.1"/>
</dbReference>
<keyword evidence="3 6" id="KW-0812">Transmembrane</keyword>
<evidence type="ECO:0000256" key="3">
    <source>
        <dbReference type="ARBA" id="ARBA00022692"/>
    </source>
</evidence>
<evidence type="ECO:0000256" key="2">
    <source>
        <dbReference type="ARBA" id="ARBA00022475"/>
    </source>
</evidence>
<dbReference type="InterPro" id="IPR003740">
    <property type="entry name" value="YitT"/>
</dbReference>
<keyword evidence="9" id="KW-1185">Reference proteome</keyword>
<feature type="transmembrane region" description="Helical" evidence="6">
    <location>
        <begin position="176"/>
        <end position="195"/>
    </location>
</feature>
<keyword evidence="5 6" id="KW-0472">Membrane</keyword>
<evidence type="ECO:0000313" key="8">
    <source>
        <dbReference type="EMBL" id="BBD09628.1"/>
    </source>
</evidence>
<dbReference type="OrthoDB" id="5401948at2"/>
<dbReference type="AlphaFoldDB" id="A0A2Z6B2F7"/>
<feature type="transmembrane region" description="Helical" evidence="6">
    <location>
        <begin position="7"/>
        <end position="27"/>
    </location>
</feature>
<feature type="transmembrane region" description="Helical" evidence="6">
    <location>
        <begin position="109"/>
        <end position="130"/>
    </location>
</feature>
<feature type="domain" description="DUF2179" evidence="7">
    <location>
        <begin position="221"/>
        <end position="275"/>
    </location>
</feature>
<accession>A0A2Z6B2F7</accession>
<dbReference type="InterPro" id="IPR051461">
    <property type="entry name" value="UPF0750_membrane"/>
</dbReference>
<dbReference type="PANTHER" id="PTHR33545:SF5">
    <property type="entry name" value="UPF0750 MEMBRANE PROTEIN YITT"/>
    <property type="match status" value="1"/>
</dbReference>
<dbReference type="CDD" id="cd16380">
    <property type="entry name" value="YitT_C"/>
    <property type="match status" value="1"/>
</dbReference>
<sequence length="284" mass="31402">MNRDYTYSIWWNVLLITLGASIVGYGIKALAVPHGFVSGGVSGVGLLFYYMTDKLSPGSWLFLFSVPVFLYGWFGVSRRFFFYSLYGLLVVVAAMELTQGQIPVKDPMLAAIAAGGLIGAGSGIAFRSLGSTGGLDIVAVALNQRYNLRIGQVSFAFNAVLFTCALLFLDVDRMLYSLVVVFIYSQVTEYFLGMFNQRKYVIIISNHGEEIAKAIMDNVHRGVTYLHGQGAYSGNSKKVLLTVVNNMQVKRLEETVYNVDPEAFTIFGNAMNVLGNRFSKRKTY</sequence>
<evidence type="ECO:0000256" key="5">
    <source>
        <dbReference type="ARBA" id="ARBA00023136"/>
    </source>
</evidence>
<reference evidence="8 9" key="1">
    <citation type="journal article" date="2018" name="Sci. Adv.">
        <title>Multi-heme cytochromes provide a pathway for survival in energy-limited environments.</title>
        <authorList>
            <person name="Deng X."/>
            <person name="Dohmae N."/>
            <person name="Nealson K.H."/>
            <person name="Hashimoto K."/>
            <person name="Okamoto A."/>
        </authorList>
    </citation>
    <scope>NUCLEOTIDE SEQUENCE [LARGE SCALE GENOMIC DNA]</scope>
    <source>
        <strain evidence="8 9">IS5</strain>
    </source>
</reference>
<comment type="subcellular location">
    <subcellularLocation>
        <location evidence="1">Cell membrane</location>
        <topology evidence="1">Multi-pass membrane protein</topology>
    </subcellularLocation>
</comment>